<keyword evidence="2" id="KW-0812">Transmembrane</keyword>
<keyword evidence="5" id="KW-1185">Reference proteome</keyword>
<feature type="transmembrane region" description="Helical" evidence="2">
    <location>
        <begin position="203"/>
        <end position="220"/>
    </location>
</feature>
<dbReference type="PANTHER" id="PTHR19353:SF19">
    <property type="entry name" value="DELTA(5) FATTY ACID DESATURASE C-RELATED"/>
    <property type="match status" value="1"/>
</dbReference>
<evidence type="ECO:0000256" key="2">
    <source>
        <dbReference type="SAM" id="Phobius"/>
    </source>
</evidence>
<feature type="domain" description="Fatty acid desaturase" evidence="3">
    <location>
        <begin position="77"/>
        <end position="318"/>
    </location>
</feature>
<evidence type="ECO:0000256" key="1">
    <source>
        <dbReference type="SAM" id="MobiDB-lite"/>
    </source>
</evidence>
<dbReference type="Proteomes" id="UP000659223">
    <property type="component" value="Unassembled WGS sequence"/>
</dbReference>
<feature type="compositionally biased region" description="Basic and acidic residues" evidence="1">
    <location>
        <begin position="1"/>
        <end position="10"/>
    </location>
</feature>
<dbReference type="InterPro" id="IPR012171">
    <property type="entry name" value="Fatty_acid_desaturase"/>
</dbReference>
<name>A0ABQ2YP85_9ACTN</name>
<keyword evidence="2" id="KW-0472">Membrane</keyword>
<dbReference type="PANTHER" id="PTHR19353">
    <property type="entry name" value="FATTY ACID DESATURASE 2"/>
    <property type="match status" value="1"/>
</dbReference>
<evidence type="ECO:0000259" key="3">
    <source>
        <dbReference type="Pfam" id="PF00487"/>
    </source>
</evidence>
<evidence type="ECO:0000313" key="4">
    <source>
        <dbReference type="EMBL" id="GGX87934.1"/>
    </source>
</evidence>
<dbReference type="Pfam" id="PF00487">
    <property type="entry name" value="FA_desaturase"/>
    <property type="match status" value="1"/>
</dbReference>
<dbReference type="RefSeq" id="WP_190022793.1">
    <property type="nucleotide sequence ID" value="NZ_BMUT01000007.1"/>
</dbReference>
<gene>
    <name evidence="4" type="ORF">GCM10010324_37040</name>
</gene>
<dbReference type="InterPro" id="IPR005804">
    <property type="entry name" value="FA_desaturase_dom"/>
</dbReference>
<feature type="transmembrane region" description="Helical" evidence="2">
    <location>
        <begin position="75"/>
        <end position="92"/>
    </location>
</feature>
<proteinExistence type="predicted"/>
<protein>
    <recommendedName>
        <fullName evidence="3">Fatty acid desaturase domain-containing protein</fullName>
    </recommendedName>
</protein>
<keyword evidence="2" id="KW-1133">Transmembrane helix</keyword>
<evidence type="ECO:0000313" key="5">
    <source>
        <dbReference type="Proteomes" id="UP000659223"/>
    </source>
</evidence>
<sequence length="342" mass="38615">MSRTAPREGEQLGLDGSLDGSHDVALAPVRGTDTRRGLPASYFERRPRRFIAKIAVAFAVIVVCWTALLEFRNPVTCVAAVLVLGVMYAYLVELQHECLHEHAFHARWANRTWGFVCGVFMFSSYSHYKYEHLRHHAFLGTPRNQEFFNYRFHGLDSVHGFALAAFHPGRYADVLRNLGRGAARRPIPGVERPRAARAIQSEYALLLVLLAGAVAAGVLTRDWFVVLAWFAPALLVSEAAHFLIEMPEHFGLNTQTDDNVLGNTRTIHASTFARWLTNYNNLHTAHHYHQGVPMVNVPQLHAAMQEKILVTETSYWSFYRKVLKGEIAYQGGRASDENCMTR</sequence>
<accession>A0ABQ2YP85</accession>
<reference evidence="5" key="1">
    <citation type="journal article" date="2019" name="Int. J. Syst. Evol. Microbiol.">
        <title>The Global Catalogue of Microorganisms (GCM) 10K type strain sequencing project: providing services to taxonomists for standard genome sequencing and annotation.</title>
        <authorList>
            <consortium name="The Broad Institute Genomics Platform"/>
            <consortium name="The Broad Institute Genome Sequencing Center for Infectious Disease"/>
            <person name="Wu L."/>
            <person name="Ma J."/>
        </authorList>
    </citation>
    <scope>NUCLEOTIDE SEQUENCE [LARGE SCALE GENOMIC DNA]</scope>
    <source>
        <strain evidence="5">JCM 4586</strain>
    </source>
</reference>
<dbReference type="EMBL" id="BMUT01000007">
    <property type="protein sequence ID" value="GGX87934.1"/>
    <property type="molecule type" value="Genomic_DNA"/>
</dbReference>
<feature type="transmembrane region" description="Helical" evidence="2">
    <location>
        <begin position="50"/>
        <end position="68"/>
    </location>
</feature>
<feature type="region of interest" description="Disordered" evidence="1">
    <location>
        <begin position="1"/>
        <end position="20"/>
    </location>
</feature>
<comment type="caution">
    <text evidence="4">The sequence shown here is derived from an EMBL/GenBank/DDBJ whole genome shotgun (WGS) entry which is preliminary data.</text>
</comment>
<organism evidence="4 5">
    <name type="scientific">Streptomyces hiroshimensis</name>
    <dbReference type="NCBI Taxonomy" id="66424"/>
    <lineage>
        <taxon>Bacteria</taxon>
        <taxon>Bacillati</taxon>
        <taxon>Actinomycetota</taxon>
        <taxon>Actinomycetes</taxon>
        <taxon>Kitasatosporales</taxon>
        <taxon>Streptomycetaceae</taxon>
        <taxon>Streptomyces</taxon>
    </lineage>
</organism>